<organism evidence="1 2">
    <name type="scientific">Denitrificimonas halotolerans</name>
    <dbReference type="NCBI Taxonomy" id="3098930"/>
    <lineage>
        <taxon>Bacteria</taxon>
        <taxon>Pseudomonadati</taxon>
        <taxon>Pseudomonadota</taxon>
        <taxon>Gammaproteobacteria</taxon>
        <taxon>Pseudomonadales</taxon>
        <taxon>Pseudomonadaceae</taxon>
        <taxon>Denitrificimonas</taxon>
    </lineage>
</organism>
<sequence length="194" mass="20751">MSRYAFASAAVVLTTLLTGCGLSPQALQPEPRFSGQVVAVGQGQKVTVLVSDARSSAVIGTRGGVYAESSLITVDKSTFLPRLQAETDAAVRMMGFTPTAQGIDNAQLTLKLTELSYKAVEKSPLVKEAQLHASYTLEVKNGARRYNGRYAATLNQGYAKAPNEQTNNKWVSQVLSEGLQRAFKDPAVGQLLAQ</sequence>
<comment type="caution">
    <text evidence="1">The sequence shown here is derived from an EMBL/GenBank/DDBJ whole genome shotgun (WGS) entry which is preliminary data.</text>
</comment>
<dbReference type="InterPro" id="IPR005619">
    <property type="entry name" value="Uncharacterised_YajG"/>
</dbReference>
<dbReference type="EMBL" id="JAXIVU010000017">
    <property type="protein sequence ID" value="MDY7220081.1"/>
    <property type="molecule type" value="Genomic_DNA"/>
</dbReference>
<dbReference type="Pfam" id="PF03923">
    <property type="entry name" value="Lipoprotein_16"/>
    <property type="match status" value="1"/>
</dbReference>
<dbReference type="PROSITE" id="PS51257">
    <property type="entry name" value="PROKAR_LIPOPROTEIN"/>
    <property type="match status" value="1"/>
</dbReference>
<proteinExistence type="predicted"/>
<keyword evidence="1" id="KW-0449">Lipoprotein</keyword>
<evidence type="ECO:0000313" key="2">
    <source>
        <dbReference type="Proteomes" id="UP001294570"/>
    </source>
</evidence>
<evidence type="ECO:0000313" key="1">
    <source>
        <dbReference type="EMBL" id="MDY7220081.1"/>
    </source>
</evidence>
<name>A0ABU5GUW9_9GAMM</name>
<protein>
    <submittedName>
        <fullName evidence="1">YajG family lipoprotein</fullName>
    </submittedName>
</protein>
<accession>A0ABU5GUW9</accession>
<dbReference type="RefSeq" id="WP_321554164.1">
    <property type="nucleotide sequence ID" value="NZ_JAXIVU010000017.1"/>
</dbReference>
<keyword evidence="2" id="KW-1185">Reference proteome</keyword>
<reference evidence="1 2" key="1">
    <citation type="submission" date="2023-12" db="EMBL/GenBank/DDBJ databases">
        <title>Denitrificimonas halotolerans sp. nov.,a novel species isolated from landfill leachate.</title>
        <authorList>
            <person name="Wang S."/>
        </authorList>
    </citation>
    <scope>NUCLEOTIDE SEQUENCE [LARGE SCALE GENOMIC DNA]</scope>
    <source>
        <strain evidence="1 2">JX-1</strain>
    </source>
</reference>
<dbReference type="Proteomes" id="UP001294570">
    <property type="component" value="Unassembled WGS sequence"/>
</dbReference>
<gene>
    <name evidence="1" type="ORF">TOI97_10960</name>
</gene>